<evidence type="ECO:0000259" key="12">
    <source>
        <dbReference type="Pfam" id="PF21760"/>
    </source>
</evidence>
<feature type="region of interest" description="Disordered" evidence="10">
    <location>
        <begin position="626"/>
        <end position="713"/>
    </location>
</feature>
<feature type="domain" description="Protein export membrane protein SecD/SecF C-terminal" evidence="11">
    <location>
        <begin position="435"/>
        <end position="609"/>
    </location>
</feature>
<comment type="caution">
    <text evidence="9">Lacks conserved residue(s) required for the propagation of feature annotation.</text>
</comment>
<evidence type="ECO:0000256" key="4">
    <source>
        <dbReference type="ARBA" id="ARBA00022692"/>
    </source>
</evidence>
<keyword evidence="2 9" id="KW-0813">Transport</keyword>
<dbReference type="GO" id="GO:0005886">
    <property type="term" value="C:plasma membrane"/>
    <property type="evidence" value="ECO:0007669"/>
    <property type="project" value="UniProtKB-SubCell"/>
</dbReference>
<dbReference type="Pfam" id="PF21760">
    <property type="entry name" value="SecD_1st"/>
    <property type="match status" value="1"/>
</dbReference>
<evidence type="ECO:0000313" key="15">
    <source>
        <dbReference type="Proteomes" id="UP000198802"/>
    </source>
</evidence>
<evidence type="ECO:0000313" key="14">
    <source>
        <dbReference type="EMBL" id="CUU55778.1"/>
    </source>
</evidence>
<keyword evidence="5 9" id="KW-0653">Protein transport</keyword>
<dbReference type="InterPro" id="IPR048631">
    <property type="entry name" value="SecD_1st"/>
</dbReference>
<comment type="subcellular location">
    <subcellularLocation>
        <location evidence="1 9">Cell membrane</location>
        <topology evidence="1 9">Multi-pass membrane protein</topology>
    </subcellularLocation>
</comment>
<keyword evidence="6 9" id="KW-1133">Transmembrane helix</keyword>
<keyword evidence="15" id="KW-1185">Reference proteome</keyword>
<dbReference type="Gene3D" id="3.30.70.3220">
    <property type="match status" value="1"/>
</dbReference>
<keyword evidence="3 9" id="KW-1003">Cell membrane</keyword>
<dbReference type="AlphaFoldDB" id="A0A0S4QKZ3"/>
<keyword evidence="8 9" id="KW-0472">Membrane</keyword>
<feature type="domain" description="Protein translocase subunit SecDF P1" evidence="12">
    <location>
        <begin position="70"/>
        <end position="125"/>
    </location>
</feature>
<dbReference type="EMBL" id="FAOZ01000006">
    <property type="protein sequence ID" value="CUU55778.1"/>
    <property type="molecule type" value="Genomic_DNA"/>
</dbReference>
<evidence type="ECO:0000256" key="5">
    <source>
        <dbReference type="ARBA" id="ARBA00022927"/>
    </source>
</evidence>
<feature type="compositionally biased region" description="Acidic residues" evidence="10">
    <location>
        <begin position="669"/>
        <end position="679"/>
    </location>
</feature>
<feature type="transmembrane region" description="Helical" evidence="9">
    <location>
        <begin position="559"/>
        <end position="576"/>
    </location>
</feature>
<evidence type="ECO:0000259" key="11">
    <source>
        <dbReference type="Pfam" id="PF02355"/>
    </source>
</evidence>
<evidence type="ECO:0000256" key="3">
    <source>
        <dbReference type="ARBA" id="ARBA00022475"/>
    </source>
</evidence>
<dbReference type="InterPro" id="IPR055344">
    <property type="entry name" value="SecD_SecF_C_bact"/>
</dbReference>
<name>A0A0S4QKZ3_9ACTN</name>
<feature type="transmembrane region" description="Helical" evidence="9">
    <location>
        <begin position="452"/>
        <end position="472"/>
    </location>
</feature>
<dbReference type="InterPro" id="IPR054384">
    <property type="entry name" value="SecDF_P1_head"/>
</dbReference>
<proteinExistence type="inferred from homology"/>
<feature type="compositionally biased region" description="Low complexity" evidence="10">
    <location>
        <begin position="642"/>
        <end position="655"/>
    </location>
</feature>
<feature type="compositionally biased region" description="Low complexity" evidence="10">
    <location>
        <begin position="695"/>
        <end position="706"/>
    </location>
</feature>
<evidence type="ECO:0000259" key="13">
    <source>
        <dbReference type="Pfam" id="PF22599"/>
    </source>
</evidence>
<evidence type="ECO:0000256" key="10">
    <source>
        <dbReference type="SAM" id="MobiDB-lite"/>
    </source>
</evidence>
<sequence length="713" mass="70830">MARRSARASGGISVGARLGALGALLAILFGLMAVTGTWTPKLGLDLQGGTSVILTPRSVTGGSIDDSSLNKAVDVIRSRVDGLGVAEAEVRRTGDTIEISVPGRGRNDVVALVGQTAELRFRQVAGSAAAQSPATPTPSATGSPSATTAPSATPSTGATASPSGAAAPATGSPAPAATSAPATQKPAALGLPGADSGSGLTLQPAAYTAPAGAGGARIQLAAATNTTSPAAASTLAAAAATSSPAAAATGQPSAAATTPAAPAASASPSADQAASGTSTDATTPPADVQEKFANLTCTASGVRGSAVSLDRPEDWTAACDRDGTTKYLLMPAALVGTDVKSASAGLLSGGGTTSVTTGQWVVNVDFTGNGQKKFTALTEKTVGSQVAIVLDGVVQSAPQTNERISGSAQISGDFSQSEAQDLADVLRFGALPLAFERSQAESVSPTLGRESLHGGLLAGAIGLGLVVIYSFLYYRALGVVVITSLAVSAALNYAAVTLLGDAIGFTLTLAGIAGLIVSIGVTADSFVVYFERIKDEVRAGRSVRTSVDRAWPAARRTMLSADTVSFLAAAVLYILSVGSVRGFAFTLGLSTLVDVLIMFIFTRPLVTALVRRPLFSTSRYSGLTVRSVGGSAQSRGPRLAKRPAGPGRPAAAAAGAGAGDDVDPGSVDGDGDGDGDQADDGGSGPPNQAPRLTKPGPARQGTGRRTAGQRREH</sequence>
<comment type="subunit">
    <text evidence="9">Forms a complex with SecF. Part of the essential Sec protein translocation apparatus which comprises SecA, SecYEG and auxiliary proteins SecDF. Other proteins may also be involved.</text>
</comment>
<evidence type="ECO:0000256" key="9">
    <source>
        <dbReference type="HAMAP-Rule" id="MF_01463"/>
    </source>
</evidence>
<dbReference type="SUPFAM" id="SSF82866">
    <property type="entry name" value="Multidrug efflux transporter AcrB transmembrane domain"/>
    <property type="match status" value="1"/>
</dbReference>
<comment type="function">
    <text evidence="9">Part of the Sec protein translocase complex. Interacts with the SecYEG preprotein conducting channel. SecDF uses the proton motive force (PMF) to complete protein translocation after the ATP-dependent function of SecA.</text>
</comment>
<accession>A0A0S4QKZ3</accession>
<comment type="similarity">
    <text evidence="9">Belongs to the SecD/SecF family. SecD subfamily.</text>
</comment>
<feature type="transmembrane region" description="Helical" evidence="9">
    <location>
        <begin position="582"/>
        <end position="602"/>
    </location>
</feature>
<evidence type="ECO:0000256" key="8">
    <source>
        <dbReference type="ARBA" id="ARBA00023136"/>
    </source>
</evidence>
<dbReference type="PANTHER" id="PTHR30081">
    <property type="entry name" value="PROTEIN-EXPORT MEMBRANE PROTEIN SEC"/>
    <property type="match status" value="1"/>
</dbReference>
<dbReference type="GO" id="GO:0065002">
    <property type="term" value="P:intracellular protein transmembrane transport"/>
    <property type="evidence" value="ECO:0007669"/>
    <property type="project" value="UniProtKB-UniRule"/>
</dbReference>
<reference evidence="15" key="1">
    <citation type="submission" date="2015-11" db="EMBL/GenBank/DDBJ databases">
        <authorList>
            <person name="Varghese N."/>
        </authorList>
    </citation>
    <scope>NUCLEOTIDE SEQUENCE [LARGE SCALE GENOMIC DNA]</scope>
    <source>
        <strain evidence="15">DSM 45899</strain>
    </source>
</reference>
<dbReference type="PANTHER" id="PTHR30081:SF1">
    <property type="entry name" value="PROTEIN TRANSLOCASE SUBUNIT SECD"/>
    <property type="match status" value="1"/>
</dbReference>
<keyword evidence="7 9" id="KW-0811">Translocation</keyword>
<protein>
    <recommendedName>
        <fullName evidence="9">Protein translocase subunit SecD</fullName>
    </recommendedName>
</protein>
<dbReference type="GO" id="GO:0015450">
    <property type="term" value="F:protein-transporting ATPase activity"/>
    <property type="evidence" value="ECO:0007669"/>
    <property type="project" value="InterPro"/>
</dbReference>
<feature type="compositionally biased region" description="Low complexity" evidence="10">
    <location>
        <begin position="127"/>
        <end position="183"/>
    </location>
</feature>
<feature type="compositionally biased region" description="Low complexity" evidence="10">
    <location>
        <begin position="249"/>
        <end position="275"/>
    </location>
</feature>
<dbReference type="RefSeq" id="WP_091274819.1">
    <property type="nucleotide sequence ID" value="NZ_FAOZ01000006.1"/>
</dbReference>
<feature type="region of interest" description="Disordered" evidence="10">
    <location>
        <begin position="127"/>
        <end position="195"/>
    </location>
</feature>
<dbReference type="HAMAP" id="MF_01463_B">
    <property type="entry name" value="SecD_B"/>
    <property type="match status" value="1"/>
</dbReference>
<feature type="transmembrane region" description="Helical" evidence="9">
    <location>
        <begin position="502"/>
        <end position="530"/>
    </location>
</feature>
<dbReference type="InterPro" id="IPR005791">
    <property type="entry name" value="SecD"/>
</dbReference>
<gene>
    <name evidence="9" type="primary">secD</name>
    <name evidence="14" type="ORF">Ga0074812_10628</name>
</gene>
<evidence type="ECO:0000256" key="6">
    <source>
        <dbReference type="ARBA" id="ARBA00022989"/>
    </source>
</evidence>
<organism evidence="14 15">
    <name type="scientific">Parafrankia irregularis</name>
    <dbReference type="NCBI Taxonomy" id="795642"/>
    <lineage>
        <taxon>Bacteria</taxon>
        <taxon>Bacillati</taxon>
        <taxon>Actinomycetota</taxon>
        <taxon>Actinomycetes</taxon>
        <taxon>Frankiales</taxon>
        <taxon>Frankiaceae</taxon>
        <taxon>Parafrankia</taxon>
    </lineage>
</organism>
<evidence type="ECO:0000256" key="7">
    <source>
        <dbReference type="ARBA" id="ARBA00023010"/>
    </source>
</evidence>
<dbReference type="Gene3D" id="1.20.1640.10">
    <property type="entry name" value="Multidrug efflux transporter AcrB transmembrane domain"/>
    <property type="match status" value="1"/>
</dbReference>
<feature type="domain" description="SecDF P1 head subdomain" evidence="13">
    <location>
        <begin position="322"/>
        <end position="432"/>
    </location>
</feature>
<dbReference type="GO" id="GO:0006605">
    <property type="term" value="P:protein targeting"/>
    <property type="evidence" value="ECO:0007669"/>
    <property type="project" value="UniProtKB-UniRule"/>
</dbReference>
<dbReference type="Pfam" id="PF22599">
    <property type="entry name" value="SecDF_P1_head"/>
    <property type="match status" value="1"/>
</dbReference>
<dbReference type="NCBIfam" id="TIGR00916">
    <property type="entry name" value="2A0604s01"/>
    <property type="match status" value="1"/>
</dbReference>
<dbReference type="NCBIfam" id="TIGR01129">
    <property type="entry name" value="secD"/>
    <property type="match status" value="1"/>
</dbReference>
<dbReference type="GO" id="GO:0043952">
    <property type="term" value="P:protein transport by the Sec complex"/>
    <property type="evidence" value="ECO:0007669"/>
    <property type="project" value="UniProtKB-UniRule"/>
</dbReference>
<feature type="region of interest" description="Disordered" evidence="10">
    <location>
        <begin position="249"/>
        <end position="285"/>
    </location>
</feature>
<dbReference type="Gene3D" id="3.30.1360.200">
    <property type="match status" value="1"/>
</dbReference>
<evidence type="ECO:0000256" key="1">
    <source>
        <dbReference type="ARBA" id="ARBA00004651"/>
    </source>
</evidence>
<dbReference type="InterPro" id="IPR022813">
    <property type="entry name" value="SecD/SecF_arch_bac"/>
</dbReference>
<evidence type="ECO:0000256" key="2">
    <source>
        <dbReference type="ARBA" id="ARBA00022448"/>
    </source>
</evidence>
<feature type="transmembrane region" description="Helical" evidence="9">
    <location>
        <begin position="477"/>
        <end position="496"/>
    </location>
</feature>
<keyword evidence="4 9" id="KW-0812">Transmembrane</keyword>
<dbReference type="Proteomes" id="UP000198802">
    <property type="component" value="Unassembled WGS sequence"/>
</dbReference>
<dbReference type="InterPro" id="IPR048634">
    <property type="entry name" value="SecD_SecF_C"/>
</dbReference>
<dbReference type="Pfam" id="PF02355">
    <property type="entry name" value="SecD_SecF_C"/>
    <property type="match status" value="1"/>
</dbReference>